<feature type="binding site" evidence="6">
    <location>
        <position position="96"/>
    </location>
    <ligand>
        <name>ATP</name>
        <dbReference type="ChEBI" id="CHEBI:30616"/>
    </ligand>
</feature>
<evidence type="ECO:0000256" key="8">
    <source>
        <dbReference type="SAM" id="Phobius"/>
    </source>
</evidence>
<evidence type="ECO:0000256" key="7">
    <source>
        <dbReference type="RuleBase" id="RU000304"/>
    </source>
</evidence>
<dbReference type="Gene3D" id="1.10.510.10">
    <property type="entry name" value="Transferase(Phosphotransferase) domain 1"/>
    <property type="match status" value="1"/>
</dbReference>
<feature type="domain" description="Protein kinase" evidence="9">
    <location>
        <begin position="58"/>
        <end position="312"/>
    </location>
</feature>
<evidence type="ECO:0000256" key="6">
    <source>
        <dbReference type="PROSITE-ProRule" id="PRU10141"/>
    </source>
</evidence>
<evidence type="ECO:0000259" key="10">
    <source>
        <dbReference type="PROSITE" id="PS51285"/>
    </source>
</evidence>
<gene>
    <name evidence="12" type="primary">LOC107066409</name>
</gene>
<dbReference type="Pfam" id="PF00069">
    <property type="entry name" value="Pkinase"/>
    <property type="match status" value="1"/>
</dbReference>
<evidence type="ECO:0000259" key="9">
    <source>
        <dbReference type="PROSITE" id="PS50011"/>
    </source>
</evidence>
<keyword evidence="5 6" id="KW-0067">ATP-binding</keyword>
<dbReference type="RefSeq" id="XP_015176492.1">
    <property type="nucleotide sequence ID" value="XM_015321006.1"/>
</dbReference>
<organism evidence="11 12">
    <name type="scientific">Polistes dominula</name>
    <name type="common">European paper wasp</name>
    <name type="synonym">Vespa dominula</name>
    <dbReference type="NCBI Taxonomy" id="743375"/>
    <lineage>
        <taxon>Eukaryota</taxon>
        <taxon>Metazoa</taxon>
        <taxon>Ecdysozoa</taxon>
        <taxon>Arthropoda</taxon>
        <taxon>Hexapoda</taxon>
        <taxon>Insecta</taxon>
        <taxon>Pterygota</taxon>
        <taxon>Neoptera</taxon>
        <taxon>Endopterygota</taxon>
        <taxon>Hymenoptera</taxon>
        <taxon>Apocrita</taxon>
        <taxon>Aculeata</taxon>
        <taxon>Vespoidea</taxon>
        <taxon>Vespidae</taxon>
        <taxon>Polistinae</taxon>
        <taxon>Polistini</taxon>
        <taxon>Polistes</taxon>
    </lineage>
</organism>
<dbReference type="PROSITE" id="PS00108">
    <property type="entry name" value="PROTEIN_KINASE_ST"/>
    <property type="match status" value="1"/>
</dbReference>
<comment type="similarity">
    <text evidence="7">Belongs to the protein kinase superfamily.</text>
</comment>
<dbReference type="PROSITE" id="PS00107">
    <property type="entry name" value="PROTEIN_KINASE_ATP"/>
    <property type="match status" value="1"/>
</dbReference>
<evidence type="ECO:0000256" key="2">
    <source>
        <dbReference type="ARBA" id="ARBA00022679"/>
    </source>
</evidence>
<dbReference type="InterPro" id="IPR000961">
    <property type="entry name" value="AGC-kinase_C"/>
</dbReference>
<dbReference type="PANTHER" id="PTHR24353">
    <property type="entry name" value="CYCLIC NUCLEOTIDE-DEPENDENT PROTEIN KINASE"/>
    <property type="match status" value="1"/>
</dbReference>
<keyword evidence="8" id="KW-0812">Transmembrane</keyword>
<dbReference type="Gene3D" id="3.30.200.20">
    <property type="entry name" value="Phosphorylase Kinase, domain 1"/>
    <property type="match status" value="1"/>
</dbReference>
<dbReference type="InterPro" id="IPR017441">
    <property type="entry name" value="Protein_kinase_ATP_BS"/>
</dbReference>
<dbReference type="InterPro" id="IPR008271">
    <property type="entry name" value="Ser/Thr_kinase_AS"/>
</dbReference>
<keyword evidence="11" id="KW-1185">Reference proteome</keyword>
<keyword evidence="2" id="KW-0808">Transferase</keyword>
<dbReference type="SUPFAM" id="SSF56112">
    <property type="entry name" value="Protein kinase-like (PK-like)"/>
    <property type="match status" value="1"/>
</dbReference>
<keyword evidence="1 7" id="KW-0723">Serine/threonine-protein kinase</keyword>
<protein>
    <submittedName>
        <fullName evidence="12">cAMP-dependent protein kinase catalytic subunit beta-like</fullName>
    </submittedName>
</protein>
<reference evidence="12" key="1">
    <citation type="submission" date="2025-08" db="UniProtKB">
        <authorList>
            <consortium name="RefSeq"/>
        </authorList>
    </citation>
    <scope>IDENTIFICATION</scope>
    <source>
        <tissue evidence="12">Whole body</tissue>
    </source>
</reference>
<dbReference type="InterPro" id="IPR000719">
    <property type="entry name" value="Prot_kinase_dom"/>
</dbReference>
<keyword evidence="8" id="KW-0472">Membrane</keyword>
<evidence type="ECO:0000256" key="4">
    <source>
        <dbReference type="ARBA" id="ARBA00022777"/>
    </source>
</evidence>
<dbReference type="PANTHER" id="PTHR24353:SF152">
    <property type="entry name" value="UT01108P-RELATED"/>
    <property type="match status" value="1"/>
</dbReference>
<dbReference type="GeneID" id="107066409"/>
<feature type="domain" description="AGC-kinase C-terminal" evidence="10">
    <location>
        <begin position="313"/>
        <end position="365"/>
    </location>
</feature>
<feature type="transmembrane region" description="Helical" evidence="8">
    <location>
        <begin position="117"/>
        <end position="138"/>
    </location>
</feature>
<evidence type="ECO:0000256" key="5">
    <source>
        <dbReference type="ARBA" id="ARBA00022840"/>
    </source>
</evidence>
<dbReference type="InterPro" id="IPR011009">
    <property type="entry name" value="Kinase-like_dom_sf"/>
</dbReference>
<keyword evidence="3 6" id="KW-0547">Nucleotide-binding</keyword>
<proteinExistence type="inferred from homology"/>
<dbReference type="PROSITE" id="PS50011">
    <property type="entry name" value="PROTEIN_KINASE_DOM"/>
    <property type="match status" value="1"/>
</dbReference>
<dbReference type="Proteomes" id="UP000694924">
    <property type="component" value="Unplaced"/>
</dbReference>
<evidence type="ECO:0000313" key="11">
    <source>
        <dbReference type="Proteomes" id="UP000694924"/>
    </source>
</evidence>
<evidence type="ECO:0000256" key="1">
    <source>
        <dbReference type="ARBA" id="ARBA00022527"/>
    </source>
</evidence>
<accession>A0ABM1I8F5</accession>
<keyword evidence="8" id="KW-1133">Transmembrane helix</keyword>
<name>A0ABM1I8F5_POLDO</name>
<keyword evidence="4" id="KW-0418">Kinase</keyword>
<evidence type="ECO:0000313" key="12">
    <source>
        <dbReference type="RefSeq" id="XP_015176492.1"/>
    </source>
</evidence>
<sequence>MFNVSWRRYKKLSTRNDMEEQERLEKLKEYNVILDELKTIFIKKWKEKQEHNAMLNDFERIRTVGTGAFGRVILAKHKATSVFYAMKILQKARIVKLKQIQHAYNEKKVLQCIKYPFIVFMEFFFMDNSYLYLVLPYVSGGEMFTHLRRMGRFDESLARFYAAQVALALEYLHHCSLIYRDLKPENILIEYTGYIRVTDFSFCKMIEGRTWTLCGTPDYIAPEIVLSKGYGKAVDWWSFGVLIYEMNAGYPPFYANDPMKIYEKIITGKYKYAHHFGDDLRDIVKNMLQVDLTKRYGNLKNGIIDIKMHRWFRTTDWNQIYYQTIQPSFIPKCGMPGDTSNFSIYDEEPLRIDVVDRYAKEFANF</sequence>
<dbReference type="SMART" id="SM00133">
    <property type="entry name" value="S_TK_X"/>
    <property type="match status" value="1"/>
</dbReference>
<dbReference type="PROSITE" id="PS51285">
    <property type="entry name" value="AGC_KINASE_CTER"/>
    <property type="match status" value="1"/>
</dbReference>
<evidence type="ECO:0000256" key="3">
    <source>
        <dbReference type="ARBA" id="ARBA00022741"/>
    </source>
</evidence>
<dbReference type="SMART" id="SM00220">
    <property type="entry name" value="S_TKc"/>
    <property type="match status" value="1"/>
</dbReference>